<evidence type="ECO:0000313" key="2">
    <source>
        <dbReference type="Proteomes" id="UP000036771"/>
    </source>
</evidence>
<reference evidence="1 2" key="1">
    <citation type="submission" date="2015-03" db="EMBL/GenBank/DDBJ databases">
        <title>Caedibacter varicaedens, whole genome shotgun sequence.</title>
        <authorList>
            <person name="Suzuki H."/>
            <person name="Dapper A.L."/>
            <person name="Gibson A.K."/>
            <person name="Jackson C."/>
            <person name="Lee H."/>
            <person name="Pejaver V.R."/>
            <person name="Doak T."/>
            <person name="Lynch M."/>
        </authorList>
    </citation>
    <scope>NUCLEOTIDE SEQUENCE [LARGE SCALE GENOMIC DNA]</scope>
</reference>
<organism evidence="1 2">
    <name type="scientific">Caedimonas varicaedens</name>
    <dbReference type="NCBI Taxonomy" id="1629334"/>
    <lineage>
        <taxon>Bacteria</taxon>
        <taxon>Pseudomonadati</taxon>
        <taxon>Pseudomonadota</taxon>
        <taxon>Alphaproteobacteria</taxon>
        <taxon>Holosporales</taxon>
        <taxon>Caedimonadaceae</taxon>
        <taxon>Caedimonas</taxon>
    </lineage>
</organism>
<sequence length="74" mass="8670">MFSRNFFMIMTAIFLTGCASDSCRDKECSCPSTGKRVDMFKCDFKQHVDKDSVGYYMESDQYKMNNQMRNFSSK</sequence>
<keyword evidence="2" id="KW-1185">Reference proteome</keyword>
<comment type="caution">
    <text evidence="1">The sequence shown here is derived from an EMBL/GenBank/DDBJ whole genome shotgun (WGS) entry which is preliminary data.</text>
</comment>
<dbReference type="STRING" id="1629334.Cva_00518"/>
<name>A0A0K8MCE3_9PROT</name>
<dbReference type="AlphaFoldDB" id="A0A0K8MCE3"/>
<protein>
    <recommendedName>
        <fullName evidence="3">Lipoprotein</fullName>
    </recommendedName>
</protein>
<dbReference type="Proteomes" id="UP000036771">
    <property type="component" value="Unassembled WGS sequence"/>
</dbReference>
<gene>
    <name evidence="1" type="ORF">Cva_00518</name>
</gene>
<dbReference type="EMBL" id="BBVC01000020">
    <property type="protein sequence ID" value="GAO97878.1"/>
    <property type="molecule type" value="Genomic_DNA"/>
</dbReference>
<evidence type="ECO:0008006" key="3">
    <source>
        <dbReference type="Google" id="ProtNLM"/>
    </source>
</evidence>
<proteinExistence type="predicted"/>
<dbReference type="PROSITE" id="PS51257">
    <property type="entry name" value="PROKAR_LIPOPROTEIN"/>
    <property type="match status" value="1"/>
</dbReference>
<accession>A0A0K8MCE3</accession>
<evidence type="ECO:0000313" key="1">
    <source>
        <dbReference type="EMBL" id="GAO97878.1"/>
    </source>
</evidence>